<comment type="caution">
    <text evidence="1">The sequence shown here is derived from an EMBL/GenBank/DDBJ whole genome shotgun (WGS) entry which is preliminary data.</text>
</comment>
<reference evidence="1" key="1">
    <citation type="submission" date="2021-04" db="EMBL/GenBank/DDBJ databases">
        <authorList>
            <consortium name="Molecular Ecology Group"/>
        </authorList>
    </citation>
    <scope>NUCLEOTIDE SEQUENCE</scope>
</reference>
<gene>
    <name evidence="1" type="ORF">CUNI_LOCUS17842</name>
</gene>
<dbReference type="Gene3D" id="2.40.128.20">
    <property type="match status" value="1"/>
</dbReference>
<organism evidence="1 2">
    <name type="scientific">Candidula unifasciata</name>
    <dbReference type="NCBI Taxonomy" id="100452"/>
    <lineage>
        <taxon>Eukaryota</taxon>
        <taxon>Metazoa</taxon>
        <taxon>Spiralia</taxon>
        <taxon>Lophotrochozoa</taxon>
        <taxon>Mollusca</taxon>
        <taxon>Gastropoda</taxon>
        <taxon>Heterobranchia</taxon>
        <taxon>Euthyneura</taxon>
        <taxon>Panpulmonata</taxon>
        <taxon>Eupulmonata</taxon>
        <taxon>Stylommatophora</taxon>
        <taxon>Helicina</taxon>
        <taxon>Helicoidea</taxon>
        <taxon>Geomitridae</taxon>
        <taxon>Candidula</taxon>
    </lineage>
</organism>
<accession>A0A8S3ZS52</accession>
<proteinExistence type="predicted"/>
<dbReference type="AlphaFoldDB" id="A0A8S3ZS52"/>
<dbReference type="GO" id="GO:0008289">
    <property type="term" value="F:lipid binding"/>
    <property type="evidence" value="ECO:0007669"/>
    <property type="project" value="UniProtKB-KW"/>
</dbReference>
<name>A0A8S3ZS52_9EUPU</name>
<evidence type="ECO:0000313" key="1">
    <source>
        <dbReference type="EMBL" id="CAG5132284.1"/>
    </source>
</evidence>
<sequence>MDQCSEQSSALDKVLGKWVEVKRVGFDSVARAMDLSAESKAFFENSTSVLGFARNGDTWTLQIGSAEAPQIPSYTFRFGQPHYSSNMDGTPLKGMVLPEGDRLVARYESIGPKPYVMEVVVPEVHGDSMKCLITIEGETIESTYKRQ</sequence>
<dbReference type="SUPFAM" id="SSF50814">
    <property type="entry name" value="Lipocalins"/>
    <property type="match status" value="1"/>
</dbReference>
<dbReference type="EMBL" id="CAJHNH020005224">
    <property type="protein sequence ID" value="CAG5132284.1"/>
    <property type="molecule type" value="Genomic_DNA"/>
</dbReference>
<keyword evidence="2" id="KW-1185">Reference proteome</keyword>
<protein>
    <submittedName>
        <fullName evidence="1">Uncharacterized protein</fullName>
    </submittedName>
</protein>
<dbReference type="Proteomes" id="UP000678393">
    <property type="component" value="Unassembled WGS sequence"/>
</dbReference>
<evidence type="ECO:0000313" key="2">
    <source>
        <dbReference type="Proteomes" id="UP000678393"/>
    </source>
</evidence>
<dbReference type="OrthoDB" id="354351at2759"/>
<dbReference type="InterPro" id="IPR012674">
    <property type="entry name" value="Calycin"/>
</dbReference>